<dbReference type="AlphaFoldDB" id="Q0FYZ8"/>
<dbReference type="RefSeq" id="WP_007067416.1">
    <property type="nucleotide sequence ID" value="NZ_DS022272.1"/>
</dbReference>
<sequence>MTIQPLSLAQMFEASKLDTTRERIVATLASLLPGVKIVPHYGKLDINDVVAKEIVSAPGVMIGWTGLSDDREIDGRARQTIQWSAYIVAEDHADTATRRRVSRDTVAHAIGSRILDILRDPTTASWGLTEIDRPLPEPAPKFVPMFTAKSWAEGAALYAVSWYQALWNVGEGYFDCGGVTVAEGAPDPGATGPRIEVGYDDETEQTEIAAMIAKADEQASGGEETP</sequence>
<evidence type="ECO:0008006" key="3">
    <source>
        <dbReference type="Google" id="ProtNLM"/>
    </source>
</evidence>
<proteinExistence type="predicted"/>
<dbReference type="eggNOG" id="ENOG5032RMR">
    <property type="taxonomic scope" value="Bacteria"/>
</dbReference>
<dbReference type="EMBL" id="AATP01000009">
    <property type="protein sequence ID" value="EAU40160.1"/>
    <property type="molecule type" value="Genomic_DNA"/>
</dbReference>
<keyword evidence="2" id="KW-1185">Reference proteome</keyword>
<reference evidence="1 2" key="1">
    <citation type="journal article" date="2010" name="J. Bacteriol.">
        <title>Genome sequence of Fulvimarina pelagi HTCC2506T, a Mn(II)-oxidizing alphaproteobacterium possessing an aerobic anoxygenic photosynthetic gene cluster and Xanthorhodopsin.</title>
        <authorList>
            <person name="Kang I."/>
            <person name="Oh H.M."/>
            <person name="Lim S.I."/>
            <person name="Ferriera S."/>
            <person name="Giovannoni S.J."/>
            <person name="Cho J.C."/>
        </authorList>
    </citation>
    <scope>NUCLEOTIDE SEQUENCE [LARGE SCALE GENOMIC DNA]</scope>
    <source>
        <strain evidence="1 2">HTCC2506</strain>
    </source>
</reference>
<organism evidence="1 2">
    <name type="scientific">Fulvimarina pelagi HTCC2506</name>
    <dbReference type="NCBI Taxonomy" id="314231"/>
    <lineage>
        <taxon>Bacteria</taxon>
        <taxon>Pseudomonadati</taxon>
        <taxon>Pseudomonadota</taxon>
        <taxon>Alphaproteobacteria</taxon>
        <taxon>Hyphomicrobiales</taxon>
        <taxon>Aurantimonadaceae</taxon>
        <taxon>Fulvimarina</taxon>
    </lineage>
</organism>
<dbReference type="Proteomes" id="UP000004310">
    <property type="component" value="Unassembled WGS sequence"/>
</dbReference>
<dbReference type="HOGENOM" id="CLU_1302832_0_0_5"/>
<protein>
    <recommendedName>
        <fullName evidence="3">Phage protein</fullName>
    </recommendedName>
</protein>
<gene>
    <name evidence="1" type="ORF">FP2506_11407</name>
</gene>
<dbReference type="STRING" id="217511.GCA_001463845_01022"/>
<accession>Q0FYZ8</accession>
<evidence type="ECO:0000313" key="2">
    <source>
        <dbReference type="Proteomes" id="UP000004310"/>
    </source>
</evidence>
<name>Q0FYZ8_9HYPH</name>
<evidence type="ECO:0000313" key="1">
    <source>
        <dbReference type="EMBL" id="EAU40160.1"/>
    </source>
</evidence>
<comment type="caution">
    <text evidence="1">The sequence shown here is derived from an EMBL/GenBank/DDBJ whole genome shotgun (WGS) entry which is preliminary data.</text>
</comment>